<dbReference type="STRING" id="1036611.A0A1L9P8Z1"/>
<dbReference type="AlphaFoldDB" id="A0A1L9P8Z1"/>
<keyword evidence="1" id="KW-0732">Signal</keyword>
<name>A0A1L9P8Z1_ASPVE</name>
<evidence type="ECO:0000313" key="2">
    <source>
        <dbReference type="EMBL" id="OJI97955.1"/>
    </source>
</evidence>
<feature type="signal peptide" evidence="1">
    <location>
        <begin position="1"/>
        <end position="18"/>
    </location>
</feature>
<dbReference type="GeneID" id="63732237"/>
<keyword evidence="3" id="KW-1185">Reference proteome</keyword>
<reference evidence="3" key="1">
    <citation type="journal article" date="2017" name="Genome Biol.">
        <title>Comparative genomics reveals high biological diversity and specific adaptations in the industrially and medically important fungal genus Aspergillus.</title>
        <authorList>
            <person name="de Vries R.P."/>
            <person name="Riley R."/>
            <person name="Wiebenga A."/>
            <person name="Aguilar-Osorio G."/>
            <person name="Amillis S."/>
            <person name="Uchima C.A."/>
            <person name="Anderluh G."/>
            <person name="Asadollahi M."/>
            <person name="Askin M."/>
            <person name="Barry K."/>
            <person name="Battaglia E."/>
            <person name="Bayram O."/>
            <person name="Benocci T."/>
            <person name="Braus-Stromeyer S.A."/>
            <person name="Caldana C."/>
            <person name="Canovas D."/>
            <person name="Cerqueira G.C."/>
            <person name="Chen F."/>
            <person name="Chen W."/>
            <person name="Choi C."/>
            <person name="Clum A."/>
            <person name="Dos Santos R.A."/>
            <person name="Damasio A.R."/>
            <person name="Diallinas G."/>
            <person name="Emri T."/>
            <person name="Fekete E."/>
            <person name="Flipphi M."/>
            <person name="Freyberg S."/>
            <person name="Gallo A."/>
            <person name="Gournas C."/>
            <person name="Habgood R."/>
            <person name="Hainaut M."/>
            <person name="Harispe M.L."/>
            <person name="Henrissat B."/>
            <person name="Hilden K.S."/>
            <person name="Hope R."/>
            <person name="Hossain A."/>
            <person name="Karabika E."/>
            <person name="Karaffa L."/>
            <person name="Karanyi Z."/>
            <person name="Krasevec N."/>
            <person name="Kuo A."/>
            <person name="Kusch H."/>
            <person name="LaButti K."/>
            <person name="Lagendijk E.L."/>
            <person name="Lapidus A."/>
            <person name="Levasseur A."/>
            <person name="Lindquist E."/>
            <person name="Lipzen A."/>
            <person name="Logrieco A.F."/>
            <person name="MacCabe A."/>
            <person name="Maekelae M.R."/>
            <person name="Malavazi I."/>
            <person name="Melin P."/>
            <person name="Meyer V."/>
            <person name="Mielnichuk N."/>
            <person name="Miskei M."/>
            <person name="Molnar A.P."/>
            <person name="Mule G."/>
            <person name="Ngan C.Y."/>
            <person name="Orejas M."/>
            <person name="Orosz E."/>
            <person name="Ouedraogo J.P."/>
            <person name="Overkamp K.M."/>
            <person name="Park H.-S."/>
            <person name="Perrone G."/>
            <person name="Piumi F."/>
            <person name="Punt P.J."/>
            <person name="Ram A.F."/>
            <person name="Ramon A."/>
            <person name="Rauscher S."/>
            <person name="Record E."/>
            <person name="Riano-Pachon D.M."/>
            <person name="Robert V."/>
            <person name="Roehrig J."/>
            <person name="Ruller R."/>
            <person name="Salamov A."/>
            <person name="Salih N.S."/>
            <person name="Samson R.A."/>
            <person name="Sandor E."/>
            <person name="Sanguinetti M."/>
            <person name="Schuetze T."/>
            <person name="Sepcic K."/>
            <person name="Shelest E."/>
            <person name="Sherlock G."/>
            <person name="Sophianopoulou V."/>
            <person name="Squina F.M."/>
            <person name="Sun H."/>
            <person name="Susca A."/>
            <person name="Todd R.B."/>
            <person name="Tsang A."/>
            <person name="Unkles S.E."/>
            <person name="van de Wiele N."/>
            <person name="van Rossen-Uffink D."/>
            <person name="Oliveira J.V."/>
            <person name="Vesth T.C."/>
            <person name="Visser J."/>
            <person name="Yu J.-H."/>
            <person name="Zhou M."/>
            <person name="Andersen M.R."/>
            <person name="Archer D.B."/>
            <person name="Baker S.E."/>
            <person name="Benoit I."/>
            <person name="Brakhage A.A."/>
            <person name="Braus G.H."/>
            <person name="Fischer R."/>
            <person name="Frisvad J.C."/>
            <person name="Goldman G.H."/>
            <person name="Houbraken J."/>
            <person name="Oakley B."/>
            <person name="Pocsi I."/>
            <person name="Scazzocchio C."/>
            <person name="Seiboth B."/>
            <person name="vanKuyk P.A."/>
            <person name="Wortman J."/>
            <person name="Dyer P.S."/>
            <person name="Grigoriev I.V."/>
        </authorList>
    </citation>
    <scope>NUCLEOTIDE SEQUENCE [LARGE SCALE GENOMIC DNA]</scope>
    <source>
        <strain evidence="3">CBS 583.65</strain>
    </source>
</reference>
<organism evidence="2 3">
    <name type="scientific">Aspergillus versicolor CBS 583.65</name>
    <dbReference type="NCBI Taxonomy" id="1036611"/>
    <lineage>
        <taxon>Eukaryota</taxon>
        <taxon>Fungi</taxon>
        <taxon>Dikarya</taxon>
        <taxon>Ascomycota</taxon>
        <taxon>Pezizomycotina</taxon>
        <taxon>Eurotiomycetes</taxon>
        <taxon>Eurotiomycetidae</taxon>
        <taxon>Eurotiales</taxon>
        <taxon>Aspergillaceae</taxon>
        <taxon>Aspergillus</taxon>
        <taxon>Aspergillus subgen. Nidulantes</taxon>
    </lineage>
</organism>
<gene>
    <name evidence="2" type="ORF">ASPVEDRAFT_79627</name>
</gene>
<dbReference type="EMBL" id="KV878126">
    <property type="protein sequence ID" value="OJI97955.1"/>
    <property type="molecule type" value="Genomic_DNA"/>
</dbReference>
<proteinExistence type="predicted"/>
<sequence length="142" mass="14669">MKYFQFFLLLVLPLVALAIPAPDPVEQLKSALVARQNDTGGGDLLGGLGDIGGTIGDVLNSIGPLLDLINPDTVKKLSTIITNAAKLLNDKTTQNIINVVGSANELLTPDFVKAISGLIDAVAPLINAIVQLISGVLGAIFG</sequence>
<evidence type="ECO:0000313" key="3">
    <source>
        <dbReference type="Proteomes" id="UP000184073"/>
    </source>
</evidence>
<protein>
    <submittedName>
        <fullName evidence="2">Uncharacterized protein</fullName>
    </submittedName>
</protein>
<accession>A0A1L9P8Z1</accession>
<dbReference type="Proteomes" id="UP000184073">
    <property type="component" value="Unassembled WGS sequence"/>
</dbReference>
<feature type="chain" id="PRO_5012724844" evidence="1">
    <location>
        <begin position="19"/>
        <end position="142"/>
    </location>
</feature>
<evidence type="ECO:0000256" key="1">
    <source>
        <dbReference type="SAM" id="SignalP"/>
    </source>
</evidence>
<dbReference type="VEuPathDB" id="FungiDB:ASPVEDRAFT_79627"/>
<dbReference type="RefSeq" id="XP_040663718.1">
    <property type="nucleotide sequence ID" value="XM_040816726.1"/>
</dbReference>
<dbReference type="OrthoDB" id="3438016at2759"/>